<reference evidence="1" key="1">
    <citation type="submission" date="2019-03" db="EMBL/GenBank/DDBJ databases">
        <authorList>
            <person name="Mank J."/>
            <person name="Almeida P."/>
        </authorList>
    </citation>
    <scope>NUCLEOTIDE SEQUENCE</scope>
    <source>
        <strain evidence="1">78183</strain>
    </source>
</reference>
<dbReference type="EMBL" id="CAADRP010001707">
    <property type="protein sequence ID" value="VFU48808.1"/>
    <property type="molecule type" value="Genomic_DNA"/>
</dbReference>
<dbReference type="GO" id="GO:0005737">
    <property type="term" value="C:cytoplasm"/>
    <property type="evidence" value="ECO:0007669"/>
    <property type="project" value="TreeGrafter"/>
</dbReference>
<accession>A0A6N2M522</accession>
<sequence>MVMVLPKAIRVYCGQVNRSLWNLSIPLTCKTEGLLSGACLKDDHPAMEHGLPDGNTNIISGREIAATEASKILEELSDQGLVLQHLGWIADVNPVLALQVLTSEKGVNQLSPDEVIAAIDPKKVCSCSIHDSCDAQFHTLYALSLAKSTVETFEVESTSQDPVDGRLEETKISDSGRNSIFQSPVRERLQIFLQSSDLYDPEEVLDLIEGSELWLEKFFGSPFSHCFLTLHRSMHGHCNTERKSHLFGDWCLRK</sequence>
<dbReference type="InterPro" id="IPR032914">
    <property type="entry name" value="Vam6/VPS39/TRAP1"/>
</dbReference>
<protein>
    <submittedName>
        <fullName evidence="1">Uncharacterized protein</fullName>
    </submittedName>
</protein>
<dbReference type="PANTHER" id="PTHR12894:SF43">
    <property type="entry name" value="VACUOLAR SORTING PROTEIN 3"/>
    <property type="match status" value="1"/>
</dbReference>
<gene>
    <name evidence="1" type="ORF">SVIM_LOCUS321243</name>
</gene>
<evidence type="ECO:0000313" key="1">
    <source>
        <dbReference type="EMBL" id="VFU48808.1"/>
    </source>
</evidence>
<dbReference type="PANTHER" id="PTHR12894">
    <property type="entry name" value="CNH DOMAIN CONTAINING"/>
    <property type="match status" value="1"/>
</dbReference>
<dbReference type="AlphaFoldDB" id="A0A6N2M522"/>
<name>A0A6N2M522_SALVM</name>
<dbReference type="GO" id="GO:0016020">
    <property type="term" value="C:membrane"/>
    <property type="evidence" value="ECO:0007669"/>
    <property type="project" value="TreeGrafter"/>
</dbReference>
<dbReference type="GO" id="GO:0034058">
    <property type="term" value="P:endosomal vesicle fusion"/>
    <property type="evidence" value="ECO:0007669"/>
    <property type="project" value="TreeGrafter"/>
</dbReference>
<dbReference type="GO" id="GO:0006914">
    <property type="term" value="P:autophagy"/>
    <property type="evidence" value="ECO:0007669"/>
    <property type="project" value="TreeGrafter"/>
</dbReference>
<proteinExistence type="predicted"/>
<organism evidence="1">
    <name type="scientific">Salix viminalis</name>
    <name type="common">Common osier</name>
    <name type="synonym">Basket willow</name>
    <dbReference type="NCBI Taxonomy" id="40686"/>
    <lineage>
        <taxon>Eukaryota</taxon>
        <taxon>Viridiplantae</taxon>
        <taxon>Streptophyta</taxon>
        <taxon>Embryophyta</taxon>
        <taxon>Tracheophyta</taxon>
        <taxon>Spermatophyta</taxon>
        <taxon>Magnoliopsida</taxon>
        <taxon>eudicotyledons</taxon>
        <taxon>Gunneridae</taxon>
        <taxon>Pentapetalae</taxon>
        <taxon>rosids</taxon>
        <taxon>fabids</taxon>
        <taxon>Malpighiales</taxon>
        <taxon>Salicaceae</taxon>
        <taxon>Saliceae</taxon>
        <taxon>Salix</taxon>
    </lineage>
</organism>